<sequence>MPDLSTTPSVRPAVAPRRLAIATLVTLLAGVVAGLVWVWLAQPAEWLGRDGGIVLTEAASRGQFSVIVVFVAVGAVASLVSGVVTARLVPDLGWLAVPVAAALVTVAGLVAWRVGVELGPPPPGTVAGVGVGDKVPSQLAVDGVAPFLVWPIFGVLGVIVASWAGDRGADDQV</sequence>
<reference evidence="2" key="1">
    <citation type="submission" date="2019-09" db="EMBL/GenBank/DDBJ databases">
        <authorList>
            <person name="Li J."/>
        </authorList>
    </citation>
    <scope>NUCLEOTIDE SEQUENCE [LARGE SCALE GENOMIC DNA]</scope>
    <source>
        <strain evidence="2">NRBC 14897</strain>
    </source>
</reference>
<keyword evidence="3" id="KW-1185">Reference proteome</keyword>
<keyword evidence="1" id="KW-0812">Transmembrane</keyword>
<feature type="transmembrane region" description="Helical" evidence="1">
    <location>
        <begin position="64"/>
        <end position="85"/>
    </location>
</feature>
<dbReference type="EMBL" id="SDPP02000002">
    <property type="protein sequence ID" value="KAA1378700.1"/>
    <property type="molecule type" value="Genomic_DNA"/>
</dbReference>
<comment type="caution">
    <text evidence="2">The sequence shown here is derived from an EMBL/GenBank/DDBJ whole genome shotgun (WGS) entry which is preliminary data.</text>
</comment>
<proteinExistence type="predicted"/>
<accession>A0A641AN47</accession>
<feature type="transmembrane region" description="Helical" evidence="1">
    <location>
        <begin position="92"/>
        <end position="112"/>
    </location>
</feature>
<evidence type="ECO:0000256" key="1">
    <source>
        <dbReference type="SAM" id="Phobius"/>
    </source>
</evidence>
<evidence type="ECO:0000313" key="3">
    <source>
        <dbReference type="Proteomes" id="UP001515100"/>
    </source>
</evidence>
<protein>
    <submittedName>
        <fullName evidence="2">Uncharacterized protein</fullName>
    </submittedName>
</protein>
<keyword evidence="1" id="KW-1133">Transmembrane helix</keyword>
<dbReference type="AlphaFoldDB" id="A0A641AN47"/>
<dbReference type="OrthoDB" id="3748802at2"/>
<keyword evidence="1" id="KW-0472">Membrane</keyword>
<gene>
    <name evidence="2" type="ORF">ESP62_010210</name>
</gene>
<organism evidence="2 3">
    <name type="scientific">Aeromicrobium fastidiosum</name>
    <dbReference type="NCBI Taxonomy" id="52699"/>
    <lineage>
        <taxon>Bacteria</taxon>
        <taxon>Bacillati</taxon>
        <taxon>Actinomycetota</taxon>
        <taxon>Actinomycetes</taxon>
        <taxon>Propionibacteriales</taxon>
        <taxon>Nocardioidaceae</taxon>
        <taxon>Aeromicrobium</taxon>
    </lineage>
</organism>
<dbReference type="Proteomes" id="UP001515100">
    <property type="component" value="Unassembled WGS sequence"/>
</dbReference>
<dbReference type="RefSeq" id="WP_129182141.1">
    <property type="nucleotide sequence ID" value="NZ_JAGIOG010000001.1"/>
</dbReference>
<name>A0A641AN47_9ACTN</name>
<feature type="transmembrane region" description="Helical" evidence="1">
    <location>
        <begin position="19"/>
        <end position="40"/>
    </location>
</feature>
<evidence type="ECO:0000313" key="2">
    <source>
        <dbReference type="EMBL" id="KAA1378700.1"/>
    </source>
</evidence>
<feature type="transmembrane region" description="Helical" evidence="1">
    <location>
        <begin position="144"/>
        <end position="164"/>
    </location>
</feature>